<dbReference type="AlphaFoldDB" id="W6U1U9"/>
<proteinExistence type="predicted"/>
<name>W6U1U9_ECHGR</name>
<dbReference type="RefSeq" id="XP_024346276.1">
    <property type="nucleotide sequence ID" value="XM_024499296.1"/>
</dbReference>
<dbReference type="GeneID" id="36345762"/>
<sequence>MCRDPVKRRWLLFKRFAFIIFEGVGAASPNVTSNYKESETGVVHPFGQLVDSARIDSDSKCNEYVAYDTGQIEQRYLAWINLVGRSLLCFALLSHLEALISRSGIRAQWLHFGFTRCAK</sequence>
<dbReference type="STRING" id="6210.W6U1U9"/>
<reference evidence="2 3" key="1">
    <citation type="journal article" date="2013" name="Nat. Genet.">
        <title>The genome of the hydatid tapeworm Echinococcus granulosus.</title>
        <authorList>
            <person name="Zheng H."/>
            <person name="Zhang W."/>
            <person name="Zhang L."/>
            <person name="Zhang Z."/>
            <person name="Li J."/>
            <person name="Lu G."/>
            <person name="Zhu Y."/>
            <person name="Wang Y."/>
            <person name="Huang Y."/>
            <person name="Liu J."/>
            <person name="Kang H."/>
            <person name="Chen J."/>
            <person name="Wang L."/>
            <person name="Chen A."/>
            <person name="Yu S."/>
            <person name="Gao Z."/>
            <person name="Jin L."/>
            <person name="Gu W."/>
            <person name="Wang Z."/>
            <person name="Zhao L."/>
            <person name="Shi B."/>
            <person name="Wen H."/>
            <person name="Lin R."/>
            <person name="Jones M.K."/>
            <person name="Brejova B."/>
            <person name="Vinar T."/>
            <person name="Zhao G."/>
            <person name="McManus D.P."/>
            <person name="Chen Z."/>
            <person name="Zhou Y."/>
            <person name="Wang S."/>
        </authorList>
    </citation>
    <scope>NUCLEOTIDE SEQUENCE [LARGE SCALE GENOMIC DNA]</scope>
</reference>
<gene>
    <name evidence="2" type="ORF">EGR_10047</name>
</gene>
<dbReference type="CTD" id="36345762"/>
<feature type="signal peptide" evidence="1">
    <location>
        <begin position="1"/>
        <end position="26"/>
    </location>
</feature>
<dbReference type="OrthoDB" id="10483828at2759"/>
<dbReference type="EMBL" id="APAU02000186">
    <property type="protein sequence ID" value="EUB55080.1"/>
    <property type="molecule type" value="Genomic_DNA"/>
</dbReference>
<evidence type="ECO:0000313" key="3">
    <source>
        <dbReference type="Proteomes" id="UP000019149"/>
    </source>
</evidence>
<protein>
    <submittedName>
        <fullName evidence="2">Uncharacterized protein</fullName>
    </submittedName>
</protein>
<keyword evidence="1" id="KW-0732">Signal</keyword>
<keyword evidence="3" id="KW-1185">Reference proteome</keyword>
<dbReference type="Proteomes" id="UP000019149">
    <property type="component" value="Unassembled WGS sequence"/>
</dbReference>
<evidence type="ECO:0000256" key="1">
    <source>
        <dbReference type="SAM" id="SignalP"/>
    </source>
</evidence>
<feature type="chain" id="PRO_5004884629" evidence="1">
    <location>
        <begin position="27"/>
        <end position="119"/>
    </location>
</feature>
<accession>W6U1U9</accession>
<dbReference type="Gene3D" id="3.90.228.10">
    <property type="match status" value="1"/>
</dbReference>
<dbReference type="KEGG" id="egl:EGR_10047"/>
<comment type="caution">
    <text evidence="2">The sequence shown here is derived from an EMBL/GenBank/DDBJ whole genome shotgun (WGS) entry which is preliminary data.</text>
</comment>
<evidence type="ECO:0000313" key="2">
    <source>
        <dbReference type="EMBL" id="EUB55080.1"/>
    </source>
</evidence>
<organism evidence="2 3">
    <name type="scientific">Echinococcus granulosus</name>
    <name type="common">Hydatid tapeworm</name>
    <dbReference type="NCBI Taxonomy" id="6210"/>
    <lineage>
        <taxon>Eukaryota</taxon>
        <taxon>Metazoa</taxon>
        <taxon>Spiralia</taxon>
        <taxon>Lophotrochozoa</taxon>
        <taxon>Platyhelminthes</taxon>
        <taxon>Cestoda</taxon>
        <taxon>Eucestoda</taxon>
        <taxon>Cyclophyllidea</taxon>
        <taxon>Taeniidae</taxon>
        <taxon>Echinococcus</taxon>
        <taxon>Echinococcus granulosus group</taxon>
    </lineage>
</organism>